<protein>
    <submittedName>
        <fullName evidence="1">Uncharacterized protein</fullName>
    </submittedName>
</protein>
<accession>A0ABX9PWR4</accession>
<evidence type="ECO:0000313" key="2">
    <source>
        <dbReference type="Proteomes" id="UP000284853"/>
    </source>
</evidence>
<organism evidence="1 2">
    <name type="scientific">Rahnella variigena</name>
    <dbReference type="NCBI Taxonomy" id="574964"/>
    <lineage>
        <taxon>Bacteria</taxon>
        <taxon>Pseudomonadati</taxon>
        <taxon>Pseudomonadota</taxon>
        <taxon>Gammaproteobacteria</taxon>
        <taxon>Enterobacterales</taxon>
        <taxon>Yersiniaceae</taxon>
        <taxon>Rahnella</taxon>
    </lineage>
</organism>
<reference evidence="1 2" key="1">
    <citation type="submission" date="2017-08" db="EMBL/GenBank/DDBJ databases">
        <title>Comparative genomics of bacteria isolated from necrotic lesions of AOD affected trees.</title>
        <authorList>
            <person name="Doonan J."/>
            <person name="Denman S."/>
            <person name="Mcdonald J.E."/>
        </authorList>
    </citation>
    <scope>NUCLEOTIDE SEQUENCE [LARGE SCALE GENOMIC DNA]</scope>
    <source>
        <strain evidence="1 2">CIP 105588</strain>
    </source>
</reference>
<dbReference type="EMBL" id="NSDJ01000001">
    <property type="protein sequence ID" value="RKF69459.1"/>
    <property type="molecule type" value="Genomic_DNA"/>
</dbReference>
<keyword evidence="2" id="KW-1185">Reference proteome</keyword>
<evidence type="ECO:0000313" key="1">
    <source>
        <dbReference type="EMBL" id="RKF69459.1"/>
    </source>
</evidence>
<proteinExistence type="predicted"/>
<comment type="caution">
    <text evidence="1">The sequence shown here is derived from an EMBL/GenBank/DDBJ whole genome shotgun (WGS) entry which is preliminary data.</text>
</comment>
<name>A0ABX9PWR4_9GAMM</name>
<dbReference type="Proteomes" id="UP000284853">
    <property type="component" value="Unassembled WGS sequence"/>
</dbReference>
<gene>
    <name evidence="1" type="ORF">CKQ54_14270</name>
</gene>
<sequence>MPDRALGGGAGARLFSLTERLQRWLDRDDFGFSIAEITYRAAPKPPKRGHDGPLLDLPRLKLRAIAGTTDMFWGISEWRKMSSLRDPRISGVEPLVSNHSFGAIFEHANPLF</sequence>